<protein>
    <recommendedName>
        <fullName evidence="1">DUF4219 domain-containing protein</fullName>
    </recommendedName>
</protein>
<comment type="caution">
    <text evidence="2">The sequence shown here is derived from an EMBL/GenBank/DDBJ whole genome shotgun (WGS) entry which is preliminary data.</text>
</comment>
<dbReference type="EMBL" id="VIEB01000193">
    <property type="protein sequence ID" value="TQE01518.1"/>
    <property type="molecule type" value="Genomic_DNA"/>
</dbReference>
<name>A0A540MRX0_MALBA</name>
<evidence type="ECO:0000313" key="2">
    <source>
        <dbReference type="EMBL" id="TQE01518.1"/>
    </source>
</evidence>
<proteinExistence type="predicted"/>
<dbReference type="Proteomes" id="UP000315295">
    <property type="component" value="Unassembled WGS sequence"/>
</dbReference>
<gene>
    <name evidence="2" type="ORF">C1H46_012881</name>
</gene>
<dbReference type="AlphaFoldDB" id="A0A540MRX0"/>
<evidence type="ECO:0000259" key="1">
    <source>
        <dbReference type="Pfam" id="PF13961"/>
    </source>
</evidence>
<dbReference type="InterPro" id="IPR025314">
    <property type="entry name" value="DUF4219"/>
</dbReference>
<accession>A0A540MRX0</accession>
<keyword evidence="3" id="KW-1185">Reference proteome</keyword>
<reference evidence="2 3" key="1">
    <citation type="journal article" date="2019" name="G3 (Bethesda)">
        <title>Sequencing of a Wild Apple (Malus baccata) Genome Unravels the Differences Between Cultivated and Wild Apple Species Regarding Disease Resistance and Cold Tolerance.</title>
        <authorList>
            <person name="Chen X."/>
        </authorList>
    </citation>
    <scope>NUCLEOTIDE SEQUENCE [LARGE SCALE GENOMIC DNA]</scope>
    <source>
        <strain evidence="3">cv. Shandingzi</strain>
        <tissue evidence="2">Leaves</tissue>
    </source>
</reference>
<feature type="domain" description="DUF4219" evidence="1">
    <location>
        <begin position="15"/>
        <end position="41"/>
    </location>
</feature>
<organism evidence="2 3">
    <name type="scientific">Malus baccata</name>
    <name type="common">Siberian crab apple</name>
    <name type="synonym">Pyrus baccata</name>
    <dbReference type="NCBI Taxonomy" id="106549"/>
    <lineage>
        <taxon>Eukaryota</taxon>
        <taxon>Viridiplantae</taxon>
        <taxon>Streptophyta</taxon>
        <taxon>Embryophyta</taxon>
        <taxon>Tracheophyta</taxon>
        <taxon>Spermatophyta</taxon>
        <taxon>Magnoliopsida</taxon>
        <taxon>eudicotyledons</taxon>
        <taxon>Gunneridae</taxon>
        <taxon>Pentapetalae</taxon>
        <taxon>rosids</taxon>
        <taxon>fabids</taxon>
        <taxon>Rosales</taxon>
        <taxon>Rosaceae</taxon>
        <taxon>Amygdaloideae</taxon>
        <taxon>Maleae</taxon>
        <taxon>Malus</taxon>
    </lineage>
</organism>
<dbReference type="Pfam" id="PF13961">
    <property type="entry name" value="DUF4219"/>
    <property type="match status" value="1"/>
</dbReference>
<evidence type="ECO:0000313" key="3">
    <source>
        <dbReference type="Proteomes" id="UP000315295"/>
    </source>
</evidence>
<sequence>MTDTVVPSLIVHKLLNQNNYEVWSSRVKTYLLAKDLWDIVEATTEPPKREDGEVEYKAWRKSNAEALHFIRISCGEDTFSFIRGTSTAKVAWDILAEKLKPAEASQATGTGMCTFALSI</sequence>